<organism evidence="1 2">
    <name type="scientific">Nephila pilipes</name>
    <name type="common">Giant wood spider</name>
    <name type="synonym">Nephila maculata</name>
    <dbReference type="NCBI Taxonomy" id="299642"/>
    <lineage>
        <taxon>Eukaryota</taxon>
        <taxon>Metazoa</taxon>
        <taxon>Ecdysozoa</taxon>
        <taxon>Arthropoda</taxon>
        <taxon>Chelicerata</taxon>
        <taxon>Arachnida</taxon>
        <taxon>Araneae</taxon>
        <taxon>Araneomorphae</taxon>
        <taxon>Entelegynae</taxon>
        <taxon>Araneoidea</taxon>
        <taxon>Nephilidae</taxon>
        <taxon>Nephila</taxon>
    </lineage>
</organism>
<dbReference type="EMBL" id="BMAW01044775">
    <property type="protein sequence ID" value="GFS46301.1"/>
    <property type="molecule type" value="Genomic_DNA"/>
</dbReference>
<comment type="caution">
    <text evidence="1">The sequence shown here is derived from an EMBL/GenBank/DDBJ whole genome shotgun (WGS) entry which is preliminary data.</text>
</comment>
<dbReference type="AlphaFoldDB" id="A0A8X6MEU6"/>
<keyword evidence="2" id="KW-1185">Reference proteome</keyword>
<gene>
    <name evidence="1" type="ORF">NPIL_241711</name>
</gene>
<sequence>MRAINHRCNFQLPKAGITHEIKTKKNLSPVKVLCIRYLLLSWELNVDPSHKSNNARFKSFSPYFNTDSFLSFIVPTSLESRGCSRWHLEQNEALKQISGSLFHPYSSGDSSLVANRCVPVLPLPTP</sequence>
<protein>
    <submittedName>
        <fullName evidence="1">Uncharacterized protein</fullName>
    </submittedName>
</protein>
<dbReference type="Proteomes" id="UP000887013">
    <property type="component" value="Unassembled WGS sequence"/>
</dbReference>
<name>A0A8X6MEU6_NEPPI</name>
<reference evidence="1" key="1">
    <citation type="submission" date="2020-08" db="EMBL/GenBank/DDBJ databases">
        <title>Multicomponent nature underlies the extraordinary mechanical properties of spider dragline silk.</title>
        <authorList>
            <person name="Kono N."/>
            <person name="Nakamura H."/>
            <person name="Mori M."/>
            <person name="Yoshida Y."/>
            <person name="Ohtoshi R."/>
            <person name="Malay A.D."/>
            <person name="Moran D.A.P."/>
            <person name="Tomita M."/>
            <person name="Numata K."/>
            <person name="Arakawa K."/>
        </authorList>
    </citation>
    <scope>NUCLEOTIDE SEQUENCE</scope>
</reference>
<proteinExistence type="predicted"/>
<evidence type="ECO:0000313" key="2">
    <source>
        <dbReference type="Proteomes" id="UP000887013"/>
    </source>
</evidence>
<evidence type="ECO:0000313" key="1">
    <source>
        <dbReference type="EMBL" id="GFS46301.1"/>
    </source>
</evidence>
<accession>A0A8X6MEU6</accession>